<dbReference type="EMBL" id="VNJK01000001">
    <property type="protein sequence ID" value="TVX92858.1"/>
    <property type="molecule type" value="Genomic_DNA"/>
</dbReference>
<dbReference type="RefSeq" id="WP_144988722.1">
    <property type="nucleotide sequence ID" value="NZ_VNJK01000001.1"/>
</dbReference>
<dbReference type="Proteomes" id="UP000318102">
    <property type="component" value="Unassembled WGS sequence"/>
</dbReference>
<dbReference type="GO" id="GO:0008758">
    <property type="term" value="F:UDP-2,3-diacylglucosamine hydrolase activity"/>
    <property type="evidence" value="ECO:0007669"/>
    <property type="project" value="TreeGrafter"/>
</dbReference>
<name>A0A559IZ03_9BACL</name>
<feature type="transmembrane region" description="Helical" evidence="1">
    <location>
        <begin position="6"/>
        <end position="28"/>
    </location>
</feature>
<keyword evidence="1" id="KW-0472">Membrane</keyword>
<keyword evidence="1" id="KW-1133">Transmembrane helix</keyword>
<dbReference type="Gene3D" id="3.60.21.10">
    <property type="match status" value="1"/>
</dbReference>
<accession>A0A559IZ03</accession>
<evidence type="ECO:0000313" key="3">
    <source>
        <dbReference type="EMBL" id="TVX92858.1"/>
    </source>
</evidence>
<dbReference type="GO" id="GO:0009245">
    <property type="term" value="P:lipid A biosynthetic process"/>
    <property type="evidence" value="ECO:0007669"/>
    <property type="project" value="TreeGrafter"/>
</dbReference>
<keyword evidence="1" id="KW-0812">Transmembrane</keyword>
<dbReference type="OrthoDB" id="9780884at2"/>
<dbReference type="SUPFAM" id="SSF56300">
    <property type="entry name" value="Metallo-dependent phosphatases"/>
    <property type="match status" value="1"/>
</dbReference>
<reference evidence="3 4" key="1">
    <citation type="submission" date="2019-07" db="EMBL/GenBank/DDBJ databases">
        <authorList>
            <person name="Kim J."/>
        </authorList>
    </citation>
    <scope>NUCLEOTIDE SEQUENCE [LARGE SCALE GENOMIC DNA]</scope>
    <source>
        <strain evidence="3 4">N4</strain>
    </source>
</reference>
<dbReference type="Pfam" id="PF00149">
    <property type="entry name" value="Metallophos"/>
    <property type="match status" value="1"/>
</dbReference>
<dbReference type="InterPro" id="IPR029052">
    <property type="entry name" value="Metallo-depent_PP-like"/>
</dbReference>
<evidence type="ECO:0000256" key="1">
    <source>
        <dbReference type="SAM" id="Phobius"/>
    </source>
</evidence>
<feature type="domain" description="Calcineurin-like phosphoesterase" evidence="2">
    <location>
        <begin position="57"/>
        <end position="214"/>
    </location>
</feature>
<dbReference type="PANTHER" id="PTHR31302:SF32">
    <property type="entry name" value="PHOSPHOESTERASE"/>
    <property type="match status" value="1"/>
</dbReference>
<dbReference type="AlphaFoldDB" id="A0A559IZ03"/>
<dbReference type="PANTHER" id="PTHR31302">
    <property type="entry name" value="TRANSMEMBRANE PROTEIN WITH METALLOPHOSPHOESTERASE DOMAIN-RELATED"/>
    <property type="match status" value="1"/>
</dbReference>
<gene>
    <name evidence="3" type="ORF">FPZ44_07205</name>
</gene>
<dbReference type="InterPro" id="IPR051158">
    <property type="entry name" value="Metallophosphoesterase_sf"/>
</dbReference>
<sequence length="283" mass="31286">MTGLAAEILLVVCAAIIGAGLILILLMLSMKKEASSFTVTEEEVFINDLPHTWDGARLFLITDLHRRPFTAEHVSLVARHPSAELVLLGGDIIEQGVALEQAMTSIDQLSKIAPIVMVHGNHDHKYNTAQLDAELTKVGVKILDNTAMRLVKDGESIWLCGIGDSSSGYADVRSAFAPSNSEPSCAIVLAHDPVVIREKLPSYVKLVLTGHTHGGQIRLPIYGPLRLNHFYRRYLSGWYEIISKHVPNHAYRLFISNGFGTSHVPMRWNAKPQGHFITLRRCP</sequence>
<dbReference type="GO" id="GO:0016020">
    <property type="term" value="C:membrane"/>
    <property type="evidence" value="ECO:0007669"/>
    <property type="project" value="GOC"/>
</dbReference>
<organism evidence="3 4">
    <name type="scientific">Paenibacillus agilis</name>
    <dbReference type="NCBI Taxonomy" id="3020863"/>
    <lineage>
        <taxon>Bacteria</taxon>
        <taxon>Bacillati</taxon>
        <taxon>Bacillota</taxon>
        <taxon>Bacilli</taxon>
        <taxon>Bacillales</taxon>
        <taxon>Paenibacillaceae</taxon>
        <taxon>Paenibacillus</taxon>
    </lineage>
</organism>
<evidence type="ECO:0000313" key="4">
    <source>
        <dbReference type="Proteomes" id="UP000318102"/>
    </source>
</evidence>
<keyword evidence="4" id="KW-1185">Reference proteome</keyword>
<evidence type="ECO:0000259" key="2">
    <source>
        <dbReference type="Pfam" id="PF00149"/>
    </source>
</evidence>
<comment type="caution">
    <text evidence="3">The sequence shown here is derived from an EMBL/GenBank/DDBJ whole genome shotgun (WGS) entry which is preliminary data.</text>
</comment>
<proteinExistence type="predicted"/>
<protein>
    <submittedName>
        <fullName evidence="3">Metallophosphoesterase</fullName>
    </submittedName>
</protein>
<dbReference type="InterPro" id="IPR004843">
    <property type="entry name" value="Calcineurin-like_PHP"/>
</dbReference>